<dbReference type="AlphaFoldDB" id="A0AAD3T9Y4"/>
<dbReference type="PROSITE" id="PS51257">
    <property type="entry name" value="PROKAR_LIPOPROTEIN"/>
    <property type="match status" value="1"/>
</dbReference>
<protein>
    <submittedName>
        <fullName evidence="1">Uncharacterized protein</fullName>
    </submittedName>
</protein>
<keyword evidence="2" id="KW-1185">Reference proteome</keyword>
<gene>
    <name evidence="1" type="ORF">Nepgr_027201</name>
</gene>
<comment type="caution">
    <text evidence="1">The sequence shown here is derived from an EMBL/GenBank/DDBJ whole genome shotgun (WGS) entry which is preliminary data.</text>
</comment>
<proteinExistence type="predicted"/>
<evidence type="ECO:0000313" key="1">
    <source>
        <dbReference type="EMBL" id="GMH25358.1"/>
    </source>
</evidence>
<organism evidence="1 2">
    <name type="scientific">Nepenthes gracilis</name>
    <name type="common">Slender pitcher plant</name>
    <dbReference type="NCBI Taxonomy" id="150966"/>
    <lineage>
        <taxon>Eukaryota</taxon>
        <taxon>Viridiplantae</taxon>
        <taxon>Streptophyta</taxon>
        <taxon>Embryophyta</taxon>
        <taxon>Tracheophyta</taxon>
        <taxon>Spermatophyta</taxon>
        <taxon>Magnoliopsida</taxon>
        <taxon>eudicotyledons</taxon>
        <taxon>Gunneridae</taxon>
        <taxon>Pentapetalae</taxon>
        <taxon>Caryophyllales</taxon>
        <taxon>Nepenthaceae</taxon>
        <taxon>Nepenthes</taxon>
    </lineage>
</organism>
<reference evidence="1" key="1">
    <citation type="submission" date="2023-05" db="EMBL/GenBank/DDBJ databases">
        <title>Nepenthes gracilis genome sequencing.</title>
        <authorList>
            <person name="Fukushima K."/>
        </authorList>
    </citation>
    <scope>NUCLEOTIDE SEQUENCE</scope>
    <source>
        <strain evidence="1">SING2019-196</strain>
    </source>
</reference>
<name>A0AAD3T9Y4_NEPGR</name>
<sequence>MLIKTLAEISNAVIGSVISMGCICWFPEGCYCFNFVVCTLDLAGDFHGLLLGNGVVYQIVEKLSSIAYCRHMLLEVLMLFSAVADE</sequence>
<dbReference type="Proteomes" id="UP001279734">
    <property type="component" value="Unassembled WGS sequence"/>
</dbReference>
<accession>A0AAD3T9Y4</accession>
<evidence type="ECO:0000313" key="2">
    <source>
        <dbReference type="Proteomes" id="UP001279734"/>
    </source>
</evidence>
<dbReference type="EMBL" id="BSYO01000029">
    <property type="protein sequence ID" value="GMH25358.1"/>
    <property type="molecule type" value="Genomic_DNA"/>
</dbReference>